<evidence type="ECO:0000313" key="11">
    <source>
        <dbReference type="EMBL" id="OXA55366.1"/>
    </source>
</evidence>
<keyword evidence="13" id="KW-1185">Reference proteome</keyword>
<proteinExistence type="evidence at transcript level"/>
<keyword evidence="7" id="KW-0249">Electron transport</keyword>
<keyword evidence="8" id="KW-0496">Mitochondrion</keyword>
<name>A0A226EFB1_FOLCA</name>
<evidence type="ECO:0000256" key="6">
    <source>
        <dbReference type="ARBA" id="ARBA00022792"/>
    </source>
</evidence>
<accession>A0A226EFB1</accession>
<keyword evidence="6" id="KW-0999">Mitochondrion inner membrane</keyword>
<reference evidence="12" key="2">
    <citation type="journal article" date="2019" name="Sci. Rep.">
        <title>No signal of deleterious mutation accumulation in conserved gene sequences of extant asexual hexapods.</title>
        <authorList>
            <person name="Brandt A."/>
            <person name="Bast J."/>
            <person name="Scheu S."/>
            <person name="Meusemann K."/>
            <person name="Donath A."/>
            <person name="Schuette K."/>
            <person name="Machida R."/>
            <person name="Kraaijeveld K."/>
        </authorList>
    </citation>
    <scope>NUCLEOTIDE SEQUENCE</scope>
    <source>
        <strain evidence="12">OG14338</strain>
    </source>
</reference>
<gene>
    <name evidence="11" type="ORF">Fcan01_09094</name>
</gene>
<comment type="similarity">
    <text evidence="2">Belongs to the complex I NDUFB10 subunit family.</text>
</comment>
<sequence>MSDHSPAEDYDFNKHDHSAPPKQAPRGAGVDTSDWLISLVDRPVTWFREKIVTPNQTKYPWYHERLRRVPTIDQCYLDDQLCIYEADMQYRRDKNVDNEILNILRYRMDDCVREEYPDYEKCFPLKEAYEVAAANWFTKYGDLGAIHNVKYAFMKQKHRLLWERRHGKVGCGMKSKDNEISAEDNDH</sequence>
<evidence type="ECO:0000313" key="13">
    <source>
        <dbReference type="Proteomes" id="UP000198287"/>
    </source>
</evidence>
<dbReference type="GO" id="GO:0045271">
    <property type="term" value="C:respiratory chain complex I"/>
    <property type="evidence" value="ECO:0007669"/>
    <property type="project" value="UniProtKB-ARBA"/>
</dbReference>
<evidence type="ECO:0000256" key="5">
    <source>
        <dbReference type="ARBA" id="ARBA00022660"/>
    </source>
</evidence>
<dbReference type="InterPro" id="IPR019377">
    <property type="entry name" value="NADH_UbQ_OxRdtase_su10"/>
</dbReference>
<dbReference type="OMA" id="CKPILEQ"/>
<dbReference type="PANTHER" id="PTHR13094">
    <property type="entry name" value="NADH-UBIQUINONE OXIDOREDUCTASE PDSW SUBUNIT"/>
    <property type="match status" value="1"/>
</dbReference>
<evidence type="ECO:0000256" key="3">
    <source>
        <dbReference type="ARBA" id="ARBA00014109"/>
    </source>
</evidence>
<evidence type="ECO:0000256" key="2">
    <source>
        <dbReference type="ARBA" id="ARBA00008317"/>
    </source>
</evidence>
<dbReference type="EMBL" id="LNIX01000004">
    <property type="protein sequence ID" value="OXA55366.1"/>
    <property type="molecule type" value="Genomic_DNA"/>
</dbReference>
<evidence type="ECO:0000256" key="9">
    <source>
        <dbReference type="ARBA" id="ARBA00023136"/>
    </source>
</evidence>
<feature type="region of interest" description="Disordered" evidence="10">
    <location>
        <begin position="1"/>
        <end position="30"/>
    </location>
</feature>
<dbReference type="AlphaFoldDB" id="A0A226EFB1"/>
<evidence type="ECO:0000256" key="1">
    <source>
        <dbReference type="ARBA" id="ARBA00004443"/>
    </source>
</evidence>
<evidence type="ECO:0000313" key="12">
    <source>
        <dbReference type="EMBL" id="QBH73177.1"/>
    </source>
</evidence>
<dbReference type="Proteomes" id="UP000198287">
    <property type="component" value="Unassembled WGS sequence"/>
</dbReference>
<dbReference type="EMBL" id="MH602932">
    <property type="protein sequence ID" value="QBH73177.1"/>
    <property type="molecule type" value="mRNA"/>
</dbReference>
<keyword evidence="5" id="KW-0679">Respiratory chain</keyword>
<dbReference type="PANTHER" id="PTHR13094:SF1">
    <property type="entry name" value="NADH DEHYDROGENASE [UBIQUINONE] 1 BETA SUBCOMPLEX SUBUNIT 10"/>
    <property type="match status" value="1"/>
</dbReference>
<evidence type="ECO:0000256" key="4">
    <source>
        <dbReference type="ARBA" id="ARBA00022448"/>
    </source>
</evidence>
<dbReference type="Pfam" id="PF10249">
    <property type="entry name" value="NDUFB10"/>
    <property type="match status" value="1"/>
</dbReference>
<protein>
    <recommendedName>
        <fullName evidence="3">NADH dehydrogenase [ubiquinone] 1 beta subcomplex subunit 10</fullName>
    </recommendedName>
</protein>
<dbReference type="STRING" id="158441.A0A226EFB1"/>
<dbReference type="InterPro" id="IPR039993">
    <property type="entry name" value="NDUFB10"/>
</dbReference>
<evidence type="ECO:0000256" key="7">
    <source>
        <dbReference type="ARBA" id="ARBA00022982"/>
    </source>
</evidence>
<organism evidence="11 13">
    <name type="scientific">Folsomia candida</name>
    <name type="common">Springtail</name>
    <dbReference type="NCBI Taxonomy" id="158441"/>
    <lineage>
        <taxon>Eukaryota</taxon>
        <taxon>Metazoa</taxon>
        <taxon>Ecdysozoa</taxon>
        <taxon>Arthropoda</taxon>
        <taxon>Hexapoda</taxon>
        <taxon>Collembola</taxon>
        <taxon>Entomobryomorpha</taxon>
        <taxon>Isotomoidea</taxon>
        <taxon>Isotomidae</taxon>
        <taxon>Proisotominae</taxon>
        <taxon>Folsomia</taxon>
    </lineage>
</organism>
<feature type="compositionally biased region" description="Basic and acidic residues" evidence="10">
    <location>
        <begin position="1"/>
        <end position="19"/>
    </location>
</feature>
<dbReference type="GO" id="GO:0005743">
    <property type="term" value="C:mitochondrial inner membrane"/>
    <property type="evidence" value="ECO:0007669"/>
    <property type="project" value="UniProtKB-SubCell"/>
</dbReference>
<comment type="subcellular location">
    <subcellularLocation>
        <location evidence="1">Mitochondrion inner membrane</location>
        <topology evidence="1">Peripheral membrane protein</topology>
        <orientation evidence="1">Matrix side</orientation>
    </subcellularLocation>
</comment>
<reference evidence="11 13" key="1">
    <citation type="submission" date="2015-12" db="EMBL/GenBank/DDBJ databases">
        <title>The genome of Folsomia candida.</title>
        <authorList>
            <person name="Faddeeva A."/>
            <person name="Derks M.F."/>
            <person name="Anvar Y."/>
            <person name="Smit S."/>
            <person name="Van Straalen N."/>
            <person name="Roelofs D."/>
        </authorList>
    </citation>
    <scope>NUCLEOTIDE SEQUENCE [LARGE SCALE GENOMIC DNA]</scope>
    <source>
        <strain evidence="11 13">VU population</strain>
        <tissue evidence="11">Whole body</tissue>
    </source>
</reference>
<evidence type="ECO:0000256" key="10">
    <source>
        <dbReference type="SAM" id="MobiDB-lite"/>
    </source>
</evidence>
<keyword evidence="9" id="KW-0472">Membrane</keyword>
<dbReference type="OrthoDB" id="6017729at2759"/>
<evidence type="ECO:0000256" key="8">
    <source>
        <dbReference type="ARBA" id="ARBA00023128"/>
    </source>
</evidence>
<keyword evidence="4" id="KW-0813">Transport</keyword>